<keyword evidence="3" id="KW-1185">Reference proteome</keyword>
<dbReference type="InterPro" id="IPR053853">
    <property type="entry name" value="FitA-like_RHH"/>
</dbReference>
<dbReference type="Proteomes" id="UP000295727">
    <property type="component" value="Plasmid unnamed1"/>
</dbReference>
<dbReference type="KEGG" id="ppai:E1956_44395"/>
<name>A0A4P7D9R4_9BURK</name>
<dbReference type="InterPro" id="IPR013321">
    <property type="entry name" value="Arc_rbn_hlx_hlx"/>
</dbReference>
<dbReference type="Pfam" id="PF22513">
    <property type="entry name" value="FitA-like_RHH"/>
    <property type="match status" value="1"/>
</dbReference>
<geneLocation type="plasmid" evidence="2 3">
    <name>unnamed1</name>
</geneLocation>
<protein>
    <submittedName>
        <fullName evidence="2">Plasmid stabilization protein</fullName>
    </submittedName>
</protein>
<reference evidence="2 3" key="1">
    <citation type="submission" date="2019-03" db="EMBL/GenBank/DDBJ databases">
        <title>Paraburkholderia sp. 7MH5, isolated from subtropical forest soil.</title>
        <authorList>
            <person name="Gao Z.-H."/>
            <person name="Qiu L.-H."/>
        </authorList>
    </citation>
    <scope>NUCLEOTIDE SEQUENCE [LARGE SCALE GENOMIC DNA]</scope>
    <source>
        <strain evidence="2 3">7MH5</strain>
        <plasmid evidence="2 3">unnamed1</plasmid>
    </source>
</reference>
<dbReference type="AlphaFoldDB" id="A0A4P7D9R4"/>
<dbReference type="InterPro" id="IPR010985">
    <property type="entry name" value="Ribbon_hlx_hlx"/>
</dbReference>
<dbReference type="SUPFAM" id="SSF47598">
    <property type="entry name" value="Ribbon-helix-helix"/>
    <property type="match status" value="1"/>
</dbReference>
<proteinExistence type="predicted"/>
<sequence>MAIMTIRNLDEPLKARLRIQAARHGRSMEEEARDILRSALAAEPLQGDSLVDTIRRRVAPFAGVELELPAREPMREPDLGVA</sequence>
<feature type="domain" description="Antitoxin FitA-like ribbon-helix-helix" evidence="1">
    <location>
        <begin position="2"/>
        <end position="40"/>
    </location>
</feature>
<keyword evidence="2" id="KW-0614">Plasmid</keyword>
<dbReference type="Gene3D" id="1.10.1220.10">
    <property type="entry name" value="Met repressor-like"/>
    <property type="match status" value="1"/>
</dbReference>
<dbReference type="EMBL" id="CP038152">
    <property type="protein sequence ID" value="QBR04177.1"/>
    <property type="molecule type" value="Genomic_DNA"/>
</dbReference>
<organism evidence="2 3">
    <name type="scientific">Paraburkholderia pallida</name>
    <dbReference type="NCBI Taxonomy" id="2547399"/>
    <lineage>
        <taxon>Bacteria</taxon>
        <taxon>Pseudomonadati</taxon>
        <taxon>Pseudomonadota</taxon>
        <taxon>Betaproteobacteria</taxon>
        <taxon>Burkholderiales</taxon>
        <taxon>Burkholderiaceae</taxon>
        <taxon>Paraburkholderia</taxon>
    </lineage>
</organism>
<dbReference type="GO" id="GO:0006355">
    <property type="term" value="P:regulation of DNA-templated transcription"/>
    <property type="evidence" value="ECO:0007669"/>
    <property type="project" value="InterPro"/>
</dbReference>
<accession>A0A4P7D9R4</accession>
<dbReference type="RefSeq" id="WP_134760307.1">
    <property type="nucleotide sequence ID" value="NZ_CP038152.1"/>
</dbReference>
<gene>
    <name evidence="2" type="ORF">E1956_44395</name>
</gene>
<evidence type="ECO:0000313" key="2">
    <source>
        <dbReference type="EMBL" id="QBR04177.1"/>
    </source>
</evidence>
<dbReference type="OrthoDB" id="2389872at2"/>
<evidence type="ECO:0000313" key="3">
    <source>
        <dbReference type="Proteomes" id="UP000295727"/>
    </source>
</evidence>
<evidence type="ECO:0000259" key="1">
    <source>
        <dbReference type="Pfam" id="PF22513"/>
    </source>
</evidence>